<protein>
    <submittedName>
        <fullName evidence="1">Uncharacterized protein</fullName>
    </submittedName>
</protein>
<dbReference type="EMBL" id="QUAH01000010">
    <property type="protein sequence ID" value="RFT15288.1"/>
    <property type="molecule type" value="Genomic_DNA"/>
</dbReference>
<name>A0A3E2BKM2_9BACT</name>
<reference evidence="1 2" key="1">
    <citation type="submission" date="2018-08" db="EMBL/GenBank/DDBJ databases">
        <title>Genome analysis of the thermophilic bacterium of the candidate phylum Aminicenantes from deep subsurface aquifer revealed its physiology and ecological role.</title>
        <authorList>
            <person name="Kadnikov V.V."/>
            <person name="Mardanov A.V."/>
            <person name="Beletsky A.V."/>
            <person name="Karnachuk O.V."/>
            <person name="Ravin N.V."/>
        </authorList>
    </citation>
    <scope>NUCLEOTIDE SEQUENCE [LARGE SCALE GENOMIC DNA]</scope>
    <source>
        <strain evidence="1">BY38</strain>
    </source>
</reference>
<dbReference type="Proteomes" id="UP000257323">
    <property type="component" value="Unassembled WGS sequence"/>
</dbReference>
<dbReference type="InterPro" id="IPR046534">
    <property type="entry name" value="DUF6599"/>
</dbReference>
<evidence type="ECO:0000313" key="1">
    <source>
        <dbReference type="EMBL" id="RFT15288.1"/>
    </source>
</evidence>
<accession>A0A3E2BKM2</accession>
<dbReference type="Pfam" id="PF20244">
    <property type="entry name" value="DUF6599"/>
    <property type="match status" value="1"/>
</dbReference>
<gene>
    <name evidence="1" type="ORF">OP8BY_0397</name>
</gene>
<comment type="caution">
    <text evidence="1">The sequence shown here is derived from an EMBL/GenBank/DDBJ whole genome shotgun (WGS) entry which is preliminary data.</text>
</comment>
<sequence>MASNEPERKYIGLPALFLLFLFAFSFACSKGEEDMIRADSISLPEIIGSWKLEGPPQTITRETIFDYMDGGGELYLAYKFERLLVYKYLDGAENEILVEIYEMKHPDEAFGLLSLDWSGEPANLSPGTGPLPENPVCPAYTALYGEGLLRARVDNLYLRVLALRETPGVKEIILKLGKTIAGHASQATFPALLDVIRPKADSIWQIKKDRTSYFHSHLILNSLYYLSHENILHLDPTREAIYTEWTQRDLANKKSARMIIIKYPEVQKAGAALADFLGAYLQEKAERLAEISLSEKEKAIQVEDGWLGWKLAGNYLVLVFEAPEEAAVKKLFVQLELR</sequence>
<proteinExistence type="predicted"/>
<dbReference type="AlphaFoldDB" id="A0A3E2BKM2"/>
<organism evidence="1 2">
    <name type="scientific">Candidatus Saccharicenans subterraneus</name>
    <dbReference type="NCBI Taxonomy" id="2508984"/>
    <lineage>
        <taxon>Bacteria</taxon>
        <taxon>Candidatus Aminicenantota</taxon>
        <taxon>Candidatus Aminicenantia</taxon>
        <taxon>Candidatus Aminicenantales</taxon>
        <taxon>Candidatus Saccharicenantaceae</taxon>
        <taxon>Candidatus Saccharicenans</taxon>
    </lineage>
</organism>
<evidence type="ECO:0000313" key="2">
    <source>
        <dbReference type="Proteomes" id="UP000257323"/>
    </source>
</evidence>